<organism evidence="1 2">
    <name type="scientific">Lacticaseibacillus paracasei</name>
    <name type="common">Lactobacillus paracasei</name>
    <dbReference type="NCBI Taxonomy" id="1597"/>
    <lineage>
        <taxon>Bacteria</taxon>
        <taxon>Bacillati</taxon>
        <taxon>Bacillota</taxon>
        <taxon>Bacilli</taxon>
        <taxon>Lactobacillales</taxon>
        <taxon>Lactobacillaceae</taxon>
        <taxon>Lacticaseibacillus</taxon>
    </lineage>
</organism>
<protein>
    <recommendedName>
        <fullName evidence="3">DUF3892 domain-containing protein</fullName>
    </recommendedName>
</protein>
<reference evidence="1 2" key="1">
    <citation type="journal article" date="2018" name="Front. Microbiol.">
        <title>Conversion of Methionine to Cysteine in Lactobacillus paracasei Depends on the Highly Mobile cysK-ctl-cysE Gene Cluster.</title>
        <authorList>
            <person name="Wuthrich D."/>
            <person name="Irmler S."/>
            <person name="Berthoud H."/>
            <person name="Guggenbuhl B."/>
            <person name="Eugster E."/>
            <person name="Bruggmann R."/>
        </authorList>
    </citation>
    <scope>NUCLEOTIDE SEQUENCE [LARGE SCALE GENOMIC DNA]</scope>
    <source>
        <strain evidence="1 2">FAM18157</strain>
    </source>
</reference>
<dbReference type="EMBL" id="LKFS01000071">
    <property type="protein sequence ID" value="RND80737.1"/>
    <property type="molecule type" value="Genomic_DNA"/>
</dbReference>
<evidence type="ECO:0000313" key="2">
    <source>
        <dbReference type="Proteomes" id="UP000284716"/>
    </source>
</evidence>
<name>A0A0E2LUX3_LACPA</name>
<evidence type="ECO:0008006" key="3">
    <source>
        <dbReference type="Google" id="ProtNLM"/>
    </source>
</evidence>
<sequence>MAFEIVAIRTEGYLPDTPDKITEVKLSDGTIETVPQVVIYIDDKMEYYYTTSSLTKASVTSVHPSSGHAYIRTVGNDTRRDNLLSLPEF</sequence>
<proteinExistence type="predicted"/>
<comment type="caution">
    <text evidence="1">The sequence shown here is derived from an EMBL/GenBank/DDBJ whole genome shotgun (WGS) entry which is preliminary data.</text>
</comment>
<evidence type="ECO:0000313" key="1">
    <source>
        <dbReference type="EMBL" id="RND80737.1"/>
    </source>
</evidence>
<dbReference type="OrthoDB" id="9807026at2"/>
<dbReference type="AlphaFoldDB" id="A0A0E2LUX3"/>
<gene>
    <name evidence="1" type="ORF">FAM18157_01722</name>
</gene>
<accession>A0A0E2LUX3</accession>
<dbReference type="RefSeq" id="WP_016377656.1">
    <property type="nucleotide sequence ID" value="NZ_AUYM01000086.1"/>
</dbReference>
<dbReference type="Pfam" id="PF13031">
    <property type="entry name" value="DUF3892"/>
    <property type="match status" value="1"/>
</dbReference>
<dbReference type="InterPro" id="IPR024997">
    <property type="entry name" value="DUF3892"/>
</dbReference>
<dbReference type="Proteomes" id="UP000284716">
    <property type="component" value="Unassembled WGS sequence"/>
</dbReference>